<proteinExistence type="inferred from homology"/>
<name>A0A1H6QKM6_9FLAO</name>
<reference evidence="6" key="1">
    <citation type="submission" date="2016-10" db="EMBL/GenBank/DDBJ databases">
        <authorList>
            <person name="Varghese N."/>
            <person name="Submissions S."/>
        </authorList>
    </citation>
    <scope>NUCLEOTIDE SEQUENCE [LARGE SCALE GENOMIC DNA]</scope>
    <source>
        <strain evidence="6">DSM 17934</strain>
    </source>
</reference>
<organism evidence="5 6">
    <name type="scientific">Flavobacterium terrigena</name>
    <dbReference type="NCBI Taxonomy" id="402734"/>
    <lineage>
        <taxon>Bacteria</taxon>
        <taxon>Pseudomonadati</taxon>
        <taxon>Bacteroidota</taxon>
        <taxon>Flavobacteriia</taxon>
        <taxon>Flavobacteriales</taxon>
        <taxon>Flavobacteriaceae</taxon>
        <taxon>Flavobacterium</taxon>
    </lineage>
</organism>
<evidence type="ECO:0000256" key="2">
    <source>
        <dbReference type="ARBA" id="ARBA00007131"/>
    </source>
</evidence>
<dbReference type="CDD" id="cd02012">
    <property type="entry name" value="TPP_TK"/>
    <property type="match status" value="1"/>
</dbReference>
<protein>
    <submittedName>
        <fullName evidence="5">Transketolase</fullName>
    </submittedName>
</protein>
<sequence>MTQQISNLEQFTQQVRRDILRMVHAVNSGHPGGSLGCAEFLVTLYQHIMKRNEGFDMNGINEDLFFLSNGHISPVFYSVLARSGYFSVSELATFRKLNTRLQGHPTTHEGLEGIRMASGSLGQGLSVAIGAAQAKKLNNDTNLVYVLTGDGELQEGQNWEAIMYASAKSVDNLIATVDLNGQQIDGSTKDVLNMGNIKAKFEAFDWDVLEITEGNNIEAIINGMADAKSRTGKGKPVCVLLHTEMGHGVDFMMYTHAWHGKAPSNEQLENALNQNPATLGDY</sequence>
<dbReference type="InterPro" id="IPR029061">
    <property type="entry name" value="THDP-binding"/>
</dbReference>
<dbReference type="Proteomes" id="UP000199702">
    <property type="component" value="Unassembled WGS sequence"/>
</dbReference>
<evidence type="ECO:0000256" key="1">
    <source>
        <dbReference type="ARBA" id="ARBA00001964"/>
    </source>
</evidence>
<gene>
    <name evidence="5" type="ORF">SAMN05660918_0598</name>
</gene>
<dbReference type="STRING" id="402734.SAMN05660918_0598"/>
<dbReference type="EMBL" id="FNYA01000001">
    <property type="protein sequence ID" value="SEI44239.1"/>
    <property type="molecule type" value="Genomic_DNA"/>
</dbReference>
<dbReference type="AlphaFoldDB" id="A0A1H6QKM6"/>
<dbReference type="Pfam" id="PF00456">
    <property type="entry name" value="Transketolase_N"/>
    <property type="match status" value="1"/>
</dbReference>
<evidence type="ECO:0000313" key="6">
    <source>
        <dbReference type="Proteomes" id="UP000199702"/>
    </source>
</evidence>
<evidence type="ECO:0000256" key="3">
    <source>
        <dbReference type="ARBA" id="ARBA00023052"/>
    </source>
</evidence>
<dbReference type="RefSeq" id="WP_091307653.1">
    <property type="nucleotide sequence ID" value="NZ_CBCSJU010000001.1"/>
</dbReference>
<keyword evidence="3" id="KW-0786">Thiamine pyrophosphate</keyword>
<evidence type="ECO:0000259" key="4">
    <source>
        <dbReference type="Pfam" id="PF00456"/>
    </source>
</evidence>
<evidence type="ECO:0000313" key="5">
    <source>
        <dbReference type="EMBL" id="SEI44239.1"/>
    </source>
</evidence>
<accession>A0A1H6QKM6</accession>
<dbReference type="Gene3D" id="3.40.50.970">
    <property type="match status" value="1"/>
</dbReference>
<dbReference type="OrthoDB" id="8732661at2"/>
<comment type="similarity">
    <text evidence="2">Belongs to the transketolase family.</text>
</comment>
<dbReference type="InterPro" id="IPR005474">
    <property type="entry name" value="Transketolase_N"/>
</dbReference>
<dbReference type="PANTHER" id="PTHR47514:SF1">
    <property type="entry name" value="TRANSKETOLASE N-TERMINAL SECTION-RELATED"/>
    <property type="match status" value="1"/>
</dbReference>
<keyword evidence="6" id="KW-1185">Reference proteome</keyword>
<dbReference type="SUPFAM" id="SSF52518">
    <property type="entry name" value="Thiamin diphosphate-binding fold (THDP-binding)"/>
    <property type="match status" value="1"/>
</dbReference>
<dbReference type="PANTHER" id="PTHR47514">
    <property type="entry name" value="TRANSKETOLASE N-TERMINAL SECTION-RELATED"/>
    <property type="match status" value="1"/>
</dbReference>
<feature type="domain" description="Transketolase N-terminal" evidence="4">
    <location>
        <begin position="15"/>
        <end position="269"/>
    </location>
</feature>
<comment type="cofactor">
    <cofactor evidence="1">
        <name>thiamine diphosphate</name>
        <dbReference type="ChEBI" id="CHEBI:58937"/>
    </cofactor>
</comment>